<evidence type="ECO:0000256" key="9">
    <source>
        <dbReference type="ARBA" id="ARBA00023242"/>
    </source>
</evidence>
<dbReference type="EMBL" id="BMAT01011148">
    <property type="protein sequence ID" value="GFR67433.1"/>
    <property type="molecule type" value="Genomic_DNA"/>
</dbReference>
<dbReference type="GO" id="GO:1990837">
    <property type="term" value="F:sequence-specific double-stranded DNA binding"/>
    <property type="evidence" value="ECO:0007669"/>
    <property type="project" value="TreeGrafter"/>
</dbReference>
<dbReference type="Pfam" id="PF00046">
    <property type="entry name" value="Homeodomain"/>
    <property type="match status" value="1"/>
</dbReference>
<dbReference type="Proteomes" id="UP000762676">
    <property type="component" value="Unassembled WGS sequence"/>
</dbReference>
<dbReference type="AlphaFoldDB" id="A0AAV4F256"/>
<dbReference type="CDD" id="cd00086">
    <property type="entry name" value="homeodomain"/>
    <property type="match status" value="1"/>
</dbReference>
<keyword evidence="6 11" id="KW-0238">DNA-binding</keyword>
<evidence type="ECO:0000256" key="3">
    <source>
        <dbReference type="ARBA" id="ARBA00022782"/>
    </source>
</evidence>
<dbReference type="PANTHER" id="PTHR46799">
    <property type="entry name" value="HOMEOBOX PROTEIN UNC-4 HOMOLOG"/>
    <property type="match status" value="1"/>
</dbReference>
<evidence type="ECO:0000259" key="14">
    <source>
        <dbReference type="PROSITE" id="PS50071"/>
    </source>
</evidence>
<keyword evidence="16" id="KW-1185">Reference proteome</keyword>
<dbReference type="SMART" id="SM00389">
    <property type="entry name" value="HOX"/>
    <property type="match status" value="1"/>
</dbReference>
<dbReference type="GO" id="GO:0005634">
    <property type="term" value="C:nucleus"/>
    <property type="evidence" value="ECO:0007669"/>
    <property type="project" value="UniProtKB-SubCell"/>
</dbReference>
<reference evidence="15 16" key="1">
    <citation type="journal article" date="2021" name="Elife">
        <title>Chloroplast acquisition without the gene transfer in kleptoplastic sea slugs, Plakobranchus ocellatus.</title>
        <authorList>
            <person name="Maeda T."/>
            <person name="Takahashi S."/>
            <person name="Yoshida T."/>
            <person name="Shimamura S."/>
            <person name="Takaki Y."/>
            <person name="Nagai Y."/>
            <person name="Toyoda A."/>
            <person name="Suzuki Y."/>
            <person name="Arimoto A."/>
            <person name="Ishii H."/>
            <person name="Satoh N."/>
            <person name="Nishiyama T."/>
            <person name="Hasebe M."/>
            <person name="Maruyama T."/>
            <person name="Minagawa J."/>
            <person name="Obokata J."/>
            <person name="Shigenobu S."/>
        </authorList>
    </citation>
    <scope>NUCLEOTIDE SEQUENCE [LARGE SCALE GENOMIC DNA]</scope>
</reference>
<keyword evidence="7 11" id="KW-0371">Homeobox</keyword>
<dbReference type="GO" id="GO:0030154">
    <property type="term" value="P:cell differentiation"/>
    <property type="evidence" value="ECO:0007669"/>
    <property type="project" value="UniProtKB-KW"/>
</dbReference>
<proteinExistence type="inferred from homology"/>
<keyword evidence="3" id="KW-0221">Differentiation</keyword>
<evidence type="ECO:0000313" key="16">
    <source>
        <dbReference type="Proteomes" id="UP000762676"/>
    </source>
</evidence>
<protein>
    <submittedName>
        <fullName evidence="15">UNC homeobox</fullName>
    </submittedName>
</protein>
<evidence type="ECO:0000256" key="4">
    <source>
        <dbReference type="ARBA" id="ARBA00022902"/>
    </source>
</evidence>
<dbReference type="InterPro" id="IPR000047">
    <property type="entry name" value="HTH_motif"/>
</dbReference>
<keyword evidence="4" id="KW-0524">Neurogenesis</keyword>
<evidence type="ECO:0000256" key="8">
    <source>
        <dbReference type="ARBA" id="ARBA00023163"/>
    </source>
</evidence>
<feature type="region of interest" description="Disordered" evidence="13">
    <location>
        <begin position="448"/>
        <end position="469"/>
    </location>
</feature>
<dbReference type="FunFam" id="1.10.10.60:FF:000679">
    <property type="entry name" value="Homeobox protein aristaless"/>
    <property type="match status" value="1"/>
</dbReference>
<comment type="subcellular location">
    <subcellularLocation>
        <location evidence="1 11 12">Nucleus</location>
    </subcellularLocation>
</comment>
<dbReference type="InterPro" id="IPR001356">
    <property type="entry name" value="HD"/>
</dbReference>
<comment type="caution">
    <text evidence="15">The sequence shown here is derived from an EMBL/GenBank/DDBJ whole genome shotgun (WGS) entry which is preliminary data.</text>
</comment>
<comment type="similarity">
    <text evidence="10">Belongs to the paired homeobox family. Unc-4 subfamily.</text>
</comment>
<name>A0AAV4F256_9GAST</name>
<feature type="DNA-binding region" description="Homeobox" evidence="11">
    <location>
        <begin position="508"/>
        <end position="567"/>
    </location>
</feature>
<dbReference type="Gene3D" id="1.10.10.60">
    <property type="entry name" value="Homeodomain-like"/>
    <property type="match status" value="1"/>
</dbReference>
<keyword evidence="5" id="KW-0805">Transcription regulation</keyword>
<dbReference type="PRINTS" id="PR00031">
    <property type="entry name" value="HTHREPRESSR"/>
</dbReference>
<evidence type="ECO:0000256" key="7">
    <source>
        <dbReference type="ARBA" id="ARBA00023155"/>
    </source>
</evidence>
<dbReference type="PANTHER" id="PTHR46799:SF1">
    <property type="entry name" value="HOMEOBOX PROTEIN UNC-4 HOMOLOG"/>
    <property type="match status" value="1"/>
</dbReference>
<evidence type="ECO:0000256" key="5">
    <source>
        <dbReference type="ARBA" id="ARBA00023015"/>
    </source>
</evidence>
<evidence type="ECO:0000256" key="11">
    <source>
        <dbReference type="PROSITE-ProRule" id="PRU00108"/>
    </source>
</evidence>
<keyword evidence="8" id="KW-0804">Transcription</keyword>
<keyword evidence="9 11" id="KW-0539">Nucleus</keyword>
<evidence type="ECO:0000256" key="10">
    <source>
        <dbReference type="ARBA" id="ARBA00038351"/>
    </source>
</evidence>
<dbReference type="PROSITE" id="PS50071">
    <property type="entry name" value="HOMEOBOX_2"/>
    <property type="match status" value="1"/>
</dbReference>
<feature type="domain" description="Homeobox" evidence="14">
    <location>
        <begin position="506"/>
        <end position="566"/>
    </location>
</feature>
<evidence type="ECO:0000313" key="15">
    <source>
        <dbReference type="EMBL" id="GFR67433.1"/>
    </source>
</evidence>
<dbReference type="InterPro" id="IPR017970">
    <property type="entry name" value="Homeobox_CS"/>
</dbReference>
<accession>A0AAV4F256</accession>
<keyword evidence="2" id="KW-0217">Developmental protein</keyword>
<dbReference type="GO" id="GO:0000981">
    <property type="term" value="F:DNA-binding transcription factor activity, RNA polymerase II-specific"/>
    <property type="evidence" value="ECO:0007669"/>
    <property type="project" value="InterPro"/>
</dbReference>
<evidence type="ECO:0000256" key="13">
    <source>
        <dbReference type="SAM" id="MobiDB-lite"/>
    </source>
</evidence>
<dbReference type="SUPFAM" id="SSF46689">
    <property type="entry name" value="Homeodomain-like"/>
    <property type="match status" value="1"/>
</dbReference>
<dbReference type="InterPro" id="IPR009057">
    <property type="entry name" value="Homeodomain-like_sf"/>
</dbReference>
<organism evidence="15 16">
    <name type="scientific">Elysia marginata</name>
    <dbReference type="NCBI Taxonomy" id="1093978"/>
    <lineage>
        <taxon>Eukaryota</taxon>
        <taxon>Metazoa</taxon>
        <taxon>Spiralia</taxon>
        <taxon>Lophotrochozoa</taxon>
        <taxon>Mollusca</taxon>
        <taxon>Gastropoda</taxon>
        <taxon>Heterobranchia</taxon>
        <taxon>Euthyneura</taxon>
        <taxon>Panpulmonata</taxon>
        <taxon>Sacoglossa</taxon>
        <taxon>Placobranchoidea</taxon>
        <taxon>Plakobranchidae</taxon>
        <taxon>Elysia</taxon>
    </lineage>
</organism>
<sequence>MEWADDHNTDLVGLDSWCDIDNNSCQARPLQNVLSHTSERTFTPQNGSAEFGSLKRSCKPNQSYYKSEFSKDLKMILVVPKYKATAQEFKENEITQNTDVYFACQKNIADVTRYSLGKISERDTPSFKIVSGAKETDARESPAIFKSEIKRGELLFNVEPQNKYTTKFLFSCEKKMPVASVPHDSSLSHEIHRSLSFTSHNENLGEELIETIRDIMIKQYSTRENTLDLKCPVSFKRTASLEPSPNNCCTSRNTSERTGNRGVKAIKLDLKNDRKNFLDVLAYNDIGRGISFRNSEVTPIEGYLDKNLSACKNFPQYLSSLHQVHNISCLENISCYGKPQTTLLSQSPNRPSESSSDHCSLSSQLINRQFVDQHTLLRFEQELQLPQSQSHQSQLQKDGKIAAEPDRFLYQHLRHELCQQLQKPPPQPPSQKSLWKPPTLLGIQVPSISGKATNHEISRNSNPTPPKRNKICDDIRFSVNKILERDVCGRQHPSLLVEARGEHDKQRARRSRTSFTYHQVEALEAVFQASHYPDVVARAKLAASLGLLETRVQVWFQNRRAKYRKQEFTRKGPGRPASTAHTLSCSGFPMTNEEIRCKEMLREERRRKRTKKPHE</sequence>
<evidence type="ECO:0000256" key="1">
    <source>
        <dbReference type="ARBA" id="ARBA00004123"/>
    </source>
</evidence>
<dbReference type="PROSITE" id="PS00027">
    <property type="entry name" value="HOMEOBOX_1"/>
    <property type="match status" value="1"/>
</dbReference>
<gene>
    <name evidence="15" type="ORF">ElyMa_005582100</name>
</gene>
<evidence type="ECO:0000256" key="2">
    <source>
        <dbReference type="ARBA" id="ARBA00022473"/>
    </source>
</evidence>
<evidence type="ECO:0000256" key="12">
    <source>
        <dbReference type="RuleBase" id="RU000682"/>
    </source>
</evidence>
<dbReference type="GO" id="GO:0007399">
    <property type="term" value="P:nervous system development"/>
    <property type="evidence" value="ECO:0007669"/>
    <property type="project" value="UniProtKB-KW"/>
</dbReference>
<evidence type="ECO:0000256" key="6">
    <source>
        <dbReference type="ARBA" id="ARBA00023125"/>
    </source>
</evidence>